<sequence>MKNNLSTPTIFTHKYWSLNGIEASKHAKQIEESAFASANQHYEQEPDGDGSSAVQLYAKDCSKLILDVLKGGASKIEEKVEVKLKVIDSTSFKAFFDISKGQRAFIDEDEAITLLSPLKEPGNSYTKICFSNQSFGLGAARVGGPILASFKNHLKEVDLSDFVAGRPEAEALDVMNIFSKALEEAAQAVCELVPSTEKLKVLHFHNNMMGDEVAIAISKMLNHCPLLEDFRCSSTRVGSEGGIALTEALSKCKNLKKIDLRDNMFDVEADDGAIAIANALKEAALSLKVLEMAGNDITAKAAPSLANCISRKKILVQLNLSENDFKDDGAIWLELRVLAKALVRLPGLKLLNVNGNFISEEGIDELKNVFKGCMEKLGPLDENDPDGEDFDDKDILGMKMKVMGMSWKQSSRILMSIKKIEHFSCSFRVGISSRLCFDGTFFPLKVSII</sequence>
<dbReference type="InterPro" id="IPR025265">
    <property type="entry name" value="WPP_dom"/>
</dbReference>
<feature type="domain" description="WPP" evidence="5">
    <location>
        <begin position="1"/>
        <end position="75"/>
    </location>
</feature>
<evidence type="ECO:0000256" key="1">
    <source>
        <dbReference type="ARBA" id="ARBA00004123"/>
    </source>
</evidence>
<dbReference type="Pfam" id="PF13516">
    <property type="entry name" value="LRR_6"/>
    <property type="match status" value="1"/>
</dbReference>
<proteinExistence type="predicted"/>
<evidence type="ECO:0000256" key="2">
    <source>
        <dbReference type="ARBA" id="ARBA00004496"/>
    </source>
</evidence>
<comment type="caution">
    <text evidence="6">The sequence shown here is derived from an EMBL/GenBank/DDBJ whole genome shotgun (WGS) entry which is preliminary data.</text>
</comment>
<dbReference type="AlphaFoldDB" id="A0AAV6WZC8"/>
<dbReference type="InterPro" id="IPR038214">
    <property type="entry name" value="WPP_sf"/>
</dbReference>
<gene>
    <name evidence="6" type="ORF">BUALT_Bualt12G0130700</name>
</gene>
<evidence type="ECO:0000259" key="5">
    <source>
        <dbReference type="Pfam" id="PF13943"/>
    </source>
</evidence>
<evidence type="ECO:0000313" key="7">
    <source>
        <dbReference type="Proteomes" id="UP000826271"/>
    </source>
</evidence>
<dbReference type="GO" id="GO:0005096">
    <property type="term" value="F:GTPase activator activity"/>
    <property type="evidence" value="ECO:0007669"/>
    <property type="project" value="InterPro"/>
</dbReference>
<keyword evidence="3" id="KW-0963">Cytoplasm</keyword>
<dbReference type="EMBL" id="WHWC01000012">
    <property type="protein sequence ID" value="KAG8373052.1"/>
    <property type="molecule type" value="Genomic_DNA"/>
</dbReference>
<dbReference type="GO" id="GO:0005634">
    <property type="term" value="C:nucleus"/>
    <property type="evidence" value="ECO:0007669"/>
    <property type="project" value="UniProtKB-SubCell"/>
</dbReference>
<dbReference type="SUPFAM" id="SSF52047">
    <property type="entry name" value="RNI-like"/>
    <property type="match status" value="1"/>
</dbReference>
<evidence type="ECO:0000256" key="4">
    <source>
        <dbReference type="ARBA" id="ARBA00023242"/>
    </source>
</evidence>
<dbReference type="Pfam" id="PF13943">
    <property type="entry name" value="WPP"/>
    <property type="match status" value="1"/>
</dbReference>
<name>A0AAV6WZC8_9LAMI</name>
<accession>A0AAV6WZC8</accession>
<dbReference type="PANTHER" id="PTHR46761">
    <property type="entry name" value="RAN GTPASE-ACTIVATING PROTEIN 1"/>
    <property type="match status" value="1"/>
</dbReference>
<keyword evidence="4" id="KW-0539">Nucleus</keyword>
<dbReference type="Proteomes" id="UP000826271">
    <property type="component" value="Unassembled WGS sequence"/>
</dbReference>
<evidence type="ECO:0000256" key="3">
    <source>
        <dbReference type="ARBA" id="ARBA00022490"/>
    </source>
</evidence>
<protein>
    <recommendedName>
        <fullName evidence="5">WPP domain-containing protein</fullName>
    </recommendedName>
</protein>
<keyword evidence="7" id="KW-1185">Reference proteome</keyword>
<dbReference type="SMART" id="SM00368">
    <property type="entry name" value="LRR_RI"/>
    <property type="match status" value="5"/>
</dbReference>
<dbReference type="Gene3D" id="3.80.10.10">
    <property type="entry name" value="Ribonuclease Inhibitor"/>
    <property type="match status" value="1"/>
</dbReference>
<dbReference type="GO" id="GO:0005737">
    <property type="term" value="C:cytoplasm"/>
    <property type="evidence" value="ECO:0007669"/>
    <property type="project" value="UniProtKB-SubCell"/>
</dbReference>
<comment type="subcellular location">
    <subcellularLocation>
        <location evidence="2">Cytoplasm</location>
    </subcellularLocation>
    <subcellularLocation>
        <location evidence="1">Nucleus</location>
    </subcellularLocation>
</comment>
<organism evidence="6 7">
    <name type="scientific">Buddleja alternifolia</name>
    <dbReference type="NCBI Taxonomy" id="168488"/>
    <lineage>
        <taxon>Eukaryota</taxon>
        <taxon>Viridiplantae</taxon>
        <taxon>Streptophyta</taxon>
        <taxon>Embryophyta</taxon>
        <taxon>Tracheophyta</taxon>
        <taxon>Spermatophyta</taxon>
        <taxon>Magnoliopsida</taxon>
        <taxon>eudicotyledons</taxon>
        <taxon>Gunneridae</taxon>
        <taxon>Pentapetalae</taxon>
        <taxon>asterids</taxon>
        <taxon>lamiids</taxon>
        <taxon>Lamiales</taxon>
        <taxon>Scrophulariaceae</taxon>
        <taxon>Buddlejeae</taxon>
        <taxon>Buddleja</taxon>
    </lineage>
</organism>
<dbReference type="Gene3D" id="1.10.246.200">
    <property type="entry name" value="WPP domain"/>
    <property type="match status" value="1"/>
</dbReference>
<dbReference type="PANTHER" id="PTHR46761:SF5">
    <property type="entry name" value="RAN GTPASE-ACTIVATING PROTEIN 2"/>
    <property type="match status" value="1"/>
</dbReference>
<reference evidence="6" key="1">
    <citation type="submission" date="2019-10" db="EMBL/GenBank/DDBJ databases">
        <authorList>
            <person name="Zhang R."/>
            <person name="Pan Y."/>
            <person name="Wang J."/>
            <person name="Ma R."/>
            <person name="Yu S."/>
        </authorList>
    </citation>
    <scope>NUCLEOTIDE SEQUENCE</scope>
    <source>
        <strain evidence="6">LA-IB0</strain>
        <tissue evidence="6">Leaf</tissue>
    </source>
</reference>
<evidence type="ECO:0000313" key="6">
    <source>
        <dbReference type="EMBL" id="KAG8373052.1"/>
    </source>
</evidence>
<dbReference type="InterPro" id="IPR045203">
    <property type="entry name" value="RanGAP1/2"/>
</dbReference>
<dbReference type="InterPro" id="IPR001611">
    <property type="entry name" value="Leu-rich_rpt"/>
</dbReference>
<dbReference type="InterPro" id="IPR032675">
    <property type="entry name" value="LRR_dom_sf"/>
</dbReference>